<keyword evidence="2" id="KW-0732">Signal</keyword>
<feature type="region of interest" description="Disordered" evidence="1">
    <location>
        <begin position="133"/>
        <end position="154"/>
    </location>
</feature>
<evidence type="ECO:0000313" key="4">
    <source>
        <dbReference type="Proteomes" id="UP001602013"/>
    </source>
</evidence>
<evidence type="ECO:0008006" key="5">
    <source>
        <dbReference type="Google" id="ProtNLM"/>
    </source>
</evidence>
<accession>A0ABW6SYV4</accession>
<dbReference type="Gene3D" id="2.60.40.10">
    <property type="entry name" value="Immunoglobulins"/>
    <property type="match status" value="1"/>
</dbReference>
<proteinExistence type="predicted"/>
<feature type="compositionally biased region" description="Gly residues" evidence="1">
    <location>
        <begin position="138"/>
        <end position="154"/>
    </location>
</feature>
<feature type="signal peptide" evidence="2">
    <location>
        <begin position="1"/>
        <end position="29"/>
    </location>
</feature>
<dbReference type="PROSITE" id="PS51257">
    <property type="entry name" value="PROKAR_LIPOPROTEIN"/>
    <property type="match status" value="1"/>
</dbReference>
<dbReference type="EMBL" id="JBIASD010000028">
    <property type="protein sequence ID" value="MFF3670189.1"/>
    <property type="molecule type" value="Genomic_DNA"/>
</dbReference>
<evidence type="ECO:0000313" key="3">
    <source>
        <dbReference type="EMBL" id="MFF3670189.1"/>
    </source>
</evidence>
<evidence type="ECO:0000256" key="1">
    <source>
        <dbReference type="SAM" id="MobiDB-lite"/>
    </source>
</evidence>
<dbReference type="InterPro" id="IPR013783">
    <property type="entry name" value="Ig-like_fold"/>
</dbReference>
<dbReference type="Proteomes" id="UP001602013">
    <property type="component" value="Unassembled WGS sequence"/>
</dbReference>
<name>A0ABW6SYV4_9ACTN</name>
<protein>
    <recommendedName>
        <fullName evidence="5">DUF4399 domain-containing protein</fullName>
    </recommendedName>
</protein>
<feature type="chain" id="PRO_5047227853" description="DUF4399 domain-containing protein" evidence="2">
    <location>
        <begin position="30"/>
        <end position="154"/>
    </location>
</feature>
<dbReference type="RefSeq" id="WP_387416436.1">
    <property type="nucleotide sequence ID" value="NZ_JBIASD010000028.1"/>
</dbReference>
<evidence type="ECO:0000256" key="2">
    <source>
        <dbReference type="SAM" id="SignalP"/>
    </source>
</evidence>
<organism evidence="3 4">
    <name type="scientific">Microtetraspora malaysiensis</name>
    <dbReference type="NCBI Taxonomy" id="161358"/>
    <lineage>
        <taxon>Bacteria</taxon>
        <taxon>Bacillati</taxon>
        <taxon>Actinomycetota</taxon>
        <taxon>Actinomycetes</taxon>
        <taxon>Streptosporangiales</taxon>
        <taxon>Streptosporangiaceae</taxon>
        <taxon>Microtetraspora</taxon>
    </lineage>
</organism>
<comment type="caution">
    <text evidence="3">The sequence shown here is derived from an EMBL/GenBank/DDBJ whole genome shotgun (WGS) entry which is preliminary data.</text>
</comment>
<reference evidence="3 4" key="1">
    <citation type="submission" date="2024-10" db="EMBL/GenBank/DDBJ databases">
        <title>The Natural Products Discovery Center: Release of the First 8490 Sequenced Strains for Exploring Actinobacteria Biosynthetic Diversity.</title>
        <authorList>
            <person name="Kalkreuter E."/>
            <person name="Kautsar S.A."/>
            <person name="Yang D."/>
            <person name="Bader C.D."/>
            <person name="Teijaro C.N."/>
            <person name="Fluegel L."/>
            <person name="Davis C.M."/>
            <person name="Simpson J.R."/>
            <person name="Lauterbach L."/>
            <person name="Steele A.D."/>
            <person name="Gui C."/>
            <person name="Meng S."/>
            <person name="Li G."/>
            <person name="Viehrig K."/>
            <person name="Ye F."/>
            <person name="Su P."/>
            <person name="Kiefer A.F."/>
            <person name="Nichols A."/>
            <person name="Cepeda A.J."/>
            <person name="Yan W."/>
            <person name="Fan B."/>
            <person name="Jiang Y."/>
            <person name="Adhikari A."/>
            <person name="Zheng C.-J."/>
            <person name="Schuster L."/>
            <person name="Cowan T.M."/>
            <person name="Smanski M.J."/>
            <person name="Chevrette M.G."/>
            <person name="De Carvalho L.P.S."/>
            <person name="Shen B."/>
        </authorList>
    </citation>
    <scope>NUCLEOTIDE SEQUENCE [LARGE SCALE GENOMIC DNA]</scope>
    <source>
        <strain evidence="3 4">NPDC002173</strain>
    </source>
</reference>
<gene>
    <name evidence="3" type="ORF">ACFYXI_31845</name>
</gene>
<sequence length="154" mass="15074">MMKRSIARPVSVAGAVALSVLLAACGANGTAGGAADGGAGGPKVTITSPADGADVSMPFTLRFTTSVPIGPPDSGREHVHVFTDQDTADYTVVTSPSFTIQDLSPGKHTVGVTLQHADHSPAGASAQITVNVTAPSGGDSGGSDGGYSGYGGGY</sequence>
<keyword evidence="4" id="KW-1185">Reference proteome</keyword>